<dbReference type="SMART" id="SM01286">
    <property type="entry name" value="SPT16"/>
    <property type="match status" value="1"/>
</dbReference>
<evidence type="ECO:0000256" key="10">
    <source>
        <dbReference type="ARBA" id="ARBA00023163"/>
    </source>
</evidence>
<dbReference type="Gene3D" id="3.40.350.10">
    <property type="entry name" value="Creatinase/prolidase N-terminal domain"/>
    <property type="match status" value="1"/>
</dbReference>
<dbReference type="CDD" id="cd16702">
    <property type="entry name" value="RING_CH-C4HC3_MARCH6"/>
    <property type="match status" value="1"/>
</dbReference>
<feature type="transmembrane region" description="Helical" evidence="16">
    <location>
        <begin position="1606"/>
        <end position="1626"/>
    </location>
</feature>
<feature type="transmembrane region" description="Helical" evidence="16">
    <location>
        <begin position="1725"/>
        <end position="1747"/>
    </location>
</feature>
<feature type="transmembrane region" description="Helical" evidence="16">
    <location>
        <begin position="2015"/>
        <end position="2037"/>
    </location>
</feature>
<keyword evidence="7" id="KW-0862">Zinc</keyword>
<keyword evidence="5 14" id="KW-0227">DNA damage</keyword>
<evidence type="ECO:0000256" key="15">
    <source>
        <dbReference type="SAM" id="MobiDB-lite"/>
    </source>
</evidence>
<evidence type="ECO:0000256" key="8">
    <source>
        <dbReference type="ARBA" id="ARBA00023015"/>
    </source>
</evidence>
<dbReference type="Pfam" id="PF14826">
    <property type="entry name" value="FACT-Spt16_Nlob"/>
    <property type="match status" value="1"/>
</dbReference>
<dbReference type="Pfam" id="PF08512">
    <property type="entry name" value="Rttp106-like_middle"/>
    <property type="match status" value="1"/>
</dbReference>
<dbReference type="CDD" id="cd01091">
    <property type="entry name" value="CDC68-like"/>
    <property type="match status" value="1"/>
</dbReference>
<evidence type="ECO:0000256" key="1">
    <source>
        <dbReference type="ARBA" id="ARBA00010779"/>
    </source>
</evidence>
<feature type="region of interest" description="Disordered" evidence="15">
    <location>
        <begin position="1061"/>
        <end position="1096"/>
    </location>
</feature>
<feature type="transmembrane region" description="Helical" evidence="16">
    <location>
        <begin position="1972"/>
        <end position="1995"/>
    </location>
</feature>
<dbReference type="SMART" id="SM01285">
    <property type="entry name" value="FACT-Spt16_Nlob"/>
    <property type="match status" value="1"/>
</dbReference>
<dbReference type="GO" id="GO:0006281">
    <property type="term" value="P:DNA repair"/>
    <property type="evidence" value="ECO:0007669"/>
    <property type="project" value="UniProtKB-UniRule"/>
</dbReference>
<feature type="transmembrane region" description="Helical" evidence="16">
    <location>
        <begin position="1531"/>
        <end position="1554"/>
    </location>
</feature>
<dbReference type="Pfam" id="PF08644">
    <property type="entry name" value="SPT16"/>
    <property type="match status" value="1"/>
</dbReference>
<dbReference type="FunFam" id="2.30.29.150:FF:000003">
    <property type="entry name" value="FACT complex subunit SPT16"/>
    <property type="match status" value="1"/>
</dbReference>
<keyword evidence="11 14" id="KW-0234">DNA repair</keyword>
<feature type="compositionally biased region" description="Low complexity" evidence="15">
    <location>
        <begin position="1490"/>
        <end position="1503"/>
    </location>
</feature>
<feature type="transmembrane region" description="Helical" evidence="16">
    <location>
        <begin position="1237"/>
        <end position="1257"/>
    </location>
</feature>
<dbReference type="InterPro" id="IPR040258">
    <property type="entry name" value="Spt16"/>
</dbReference>
<dbReference type="Pfam" id="PF21091">
    <property type="entry name" value="SPT16_C"/>
    <property type="match status" value="1"/>
</dbReference>
<accession>A0AAE9DUK1</accession>
<feature type="compositionally biased region" description="Basic residues" evidence="15">
    <location>
        <begin position="1021"/>
        <end position="1034"/>
    </location>
</feature>
<dbReference type="FunFam" id="3.90.230.10:FF:000021">
    <property type="entry name" value="Transcription factor-like protein"/>
    <property type="match status" value="1"/>
</dbReference>
<dbReference type="InterPro" id="IPR011993">
    <property type="entry name" value="PH-like_dom_sf"/>
</dbReference>
<protein>
    <recommendedName>
        <fullName evidence="14">FACT complex subunit</fullName>
    </recommendedName>
</protein>
<dbReference type="SUPFAM" id="SSF55920">
    <property type="entry name" value="Creatinase/aminopeptidase"/>
    <property type="match status" value="1"/>
</dbReference>
<feature type="transmembrane region" description="Helical" evidence="16">
    <location>
        <begin position="1667"/>
        <end position="1687"/>
    </location>
</feature>
<dbReference type="Proteomes" id="UP000827892">
    <property type="component" value="Chromosome I"/>
</dbReference>
<gene>
    <name evidence="18" type="ORF">L3Y34_015379</name>
</gene>
<dbReference type="FunFam" id="2.30.29.210:FF:000001">
    <property type="entry name" value="FACT complex subunit spt16"/>
    <property type="match status" value="1"/>
</dbReference>
<dbReference type="InterPro" id="IPR013083">
    <property type="entry name" value="Znf_RING/FYVE/PHD"/>
</dbReference>
<feature type="compositionally biased region" description="Basic and acidic residues" evidence="15">
    <location>
        <begin position="463"/>
        <end position="481"/>
    </location>
</feature>
<keyword evidence="12 14" id="KW-0539">Nucleus</keyword>
<feature type="compositionally biased region" description="Basic and acidic residues" evidence="15">
    <location>
        <begin position="984"/>
        <end position="1020"/>
    </location>
</feature>
<dbReference type="InterPro" id="IPR056595">
    <property type="entry name" value="Fact-SPT16_PH"/>
</dbReference>
<dbReference type="SUPFAM" id="SSF57850">
    <property type="entry name" value="RING/U-box"/>
    <property type="match status" value="1"/>
</dbReference>
<comment type="function">
    <text evidence="14">Component of the FACT complex, a general chromatin factor that acts to reorganize nucleosomes. The FACT complex is involved in multiple processes that require DNA as a template such as mRNA elongation, DNA replication and DNA repair. During transcription elongation the FACT complex acts as a histone chaperone that both destabilizes and restores nucleosomal structure. It facilitates the passage of RNA polymerase II and transcription by promoting the dissociation of one histone H2A-H2B dimer from the nucleosome, then subsequently promotes the reestablishment of the nucleosome following the passage of RNA polymerase II.</text>
</comment>
<feature type="compositionally biased region" description="Acidic residues" evidence="15">
    <location>
        <begin position="1273"/>
        <end position="1336"/>
    </location>
</feature>
<evidence type="ECO:0000256" key="3">
    <source>
        <dbReference type="ARBA" id="ARBA00022705"/>
    </source>
</evidence>
<name>A0AAE9DUK1_CAEBR</name>
<keyword evidence="3 14" id="KW-0235">DNA replication</keyword>
<dbReference type="InterPro" id="IPR000994">
    <property type="entry name" value="Pept_M24"/>
</dbReference>
<keyword evidence="4" id="KW-0479">Metal-binding</keyword>
<feature type="transmembrane region" description="Helical" evidence="16">
    <location>
        <begin position="1574"/>
        <end position="1594"/>
    </location>
</feature>
<evidence type="ECO:0000256" key="11">
    <source>
        <dbReference type="ARBA" id="ARBA00023204"/>
    </source>
</evidence>
<dbReference type="InterPro" id="IPR029148">
    <property type="entry name" value="FACT-SPT16_Nlobe"/>
</dbReference>
<keyword evidence="2 14" id="KW-0158">Chromosome</keyword>
<feature type="transmembrane region" description="Helical" evidence="16">
    <location>
        <begin position="1885"/>
        <end position="1910"/>
    </location>
</feature>
<evidence type="ECO:0000256" key="9">
    <source>
        <dbReference type="ARBA" id="ARBA00023054"/>
    </source>
</evidence>
<dbReference type="Gene3D" id="2.30.29.30">
    <property type="entry name" value="Pleckstrin-homology domain (PH domain)/Phosphotyrosine-binding domain (PTB)"/>
    <property type="match status" value="1"/>
</dbReference>
<dbReference type="InterPro" id="IPR011016">
    <property type="entry name" value="Znf_RING-CH"/>
</dbReference>
<dbReference type="EMBL" id="CP090891">
    <property type="protein sequence ID" value="ULU11980.1"/>
    <property type="molecule type" value="Genomic_DNA"/>
</dbReference>
<feature type="compositionally biased region" description="Polar residues" evidence="15">
    <location>
        <begin position="1338"/>
        <end position="1350"/>
    </location>
</feature>
<dbReference type="InterPro" id="IPR056521">
    <property type="entry name" value="MARCHF6-like_C"/>
</dbReference>
<evidence type="ECO:0000256" key="2">
    <source>
        <dbReference type="ARBA" id="ARBA00022454"/>
    </source>
</evidence>
<evidence type="ECO:0000256" key="6">
    <source>
        <dbReference type="ARBA" id="ARBA00022771"/>
    </source>
</evidence>
<evidence type="ECO:0000256" key="13">
    <source>
        <dbReference type="ARBA" id="ARBA00062525"/>
    </source>
</evidence>
<dbReference type="InterPro" id="IPR048969">
    <property type="entry name" value="FACT_SPT16_C"/>
</dbReference>
<evidence type="ECO:0000256" key="14">
    <source>
        <dbReference type="RuleBase" id="RU367052"/>
    </source>
</evidence>
<feature type="compositionally biased region" description="Acidic residues" evidence="15">
    <location>
        <begin position="926"/>
        <end position="950"/>
    </location>
</feature>
<dbReference type="PANTHER" id="PTHR13980">
    <property type="entry name" value="CDC68 RELATED"/>
    <property type="match status" value="1"/>
</dbReference>
<organism evidence="18 19">
    <name type="scientific">Caenorhabditis briggsae</name>
    <dbReference type="NCBI Taxonomy" id="6238"/>
    <lineage>
        <taxon>Eukaryota</taxon>
        <taxon>Metazoa</taxon>
        <taxon>Ecdysozoa</taxon>
        <taxon>Nematoda</taxon>
        <taxon>Chromadorea</taxon>
        <taxon>Rhabditida</taxon>
        <taxon>Rhabditina</taxon>
        <taxon>Rhabditomorpha</taxon>
        <taxon>Rhabditoidea</taxon>
        <taxon>Rhabditidae</taxon>
        <taxon>Peloderinae</taxon>
        <taxon>Caenorhabditis</taxon>
    </lineage>
</organism>
<dbReference type="Pfam" id="PF23113">
    <property type="entry name" value="MARCHF6_C"/>
    <property type="match status" value="1"/>
</dbReference>
<feature type="region of interest" description="Disordered" evidence="15">
    <location>
        <begin position="926"/>
        <end position="1038"/>
    </location>
</feature>
<sequence length="2153" mass="244579">MGDKRVVLNKDIFFQRAERLYELWETGQVGLDSVNSIAVAYGDSENPYTKSSALHSWLFGHEINDTALLFLKDHIYILGSNRKVEFFGTVTGDQYNGRVPPVSTLLRDKSDKDAGNFEKLIDYIKRAEGDLGSFVKEKFNSDFVNAWNDALKADDINKTDVSLAFMHLFAVKDDKELELVRKSAQVTTTSWTAARQRYVEIIDSERRVRHSVLSSEFSAYMKDPKIQQSLAKYNADTCYDPIVMSGGNYSFKWNHDNSEAHLHNQFGSIITSFGARLSDYCTNLTRTMLIFPSAELEAAYEAILAAEFAVIAALKPGVKLKDVYKIGVDTLTEKNPKLAETLNKKELGFATGIEFRESRLSINAKCEEVVKEGMVFIVYIGVDSIPNKNKGEKGKPAAIAISDTILVKAEGDNEVLTEKAKSRLKSNVIKFKEEQENRETERDTDQKKLLGRGQRSVVLNDQTRNKTTNEDLRKERQKELGKQLNLNAKARLSKQDGGTDEKKVKKSNVSYKNEERFPQDTDVQKMLIFVDRKYDSVIVPIFGIPVPFHISMIKNCSQSVEGDFTYLRINFATPGSQVGKDNAQFPHPLAHFMKELTFRASNIKEHHSDATPPSSNLSTAFRQIKEMQKRFRTEEAEEREKDGAVKQDKLILSQNKLNPKLKDLLIRPNIIQKRITGSLEAHTNGFRYTSLRGDRIDVLYNNIKHAFFQPCDNEMIILLHFHLKNPVMWGKKKYKDVQFYTEVGEITTDLGKYHHMQDRDDMHSEQQERELRRRLNTTFNSFCEKVSRLTNDQFEFDSPFAGLGFFGVPFRSATTLKPTASCLVNLTEWPPFIVTLSEVELVHFERVSLQLKNFDMVFIFKDYKMKTQMVAQIPMSSIDKIKEWLHTCDIWYSEGIQSLNWAKVMKTITDDPEDFFENGGWTFLDAESEGEDAGDDSDESDAYDPEEADASDGGSSSASDEDESEGEETESDDDEEGSLDSDESEGKDWSDLEEEAAKADKRREVEDGGRDRDRDRDRKRPSSSKAGPSHKRRNLNSIKYVLEPSPIKIFPGALNQMEVEHQRPPDDAGDGGDSANQPSTSASADPNPVDPVADSAANDNDDHLMCRVCRGDEGSLYYPCLCTGSIKYVHQECLVEWLKYSKKEVCELCNHKYSFQPIYRPDMPKALPIFEILRGVITSGAMMIKTWFVYTFVMATWLGLVPLTAARIYNCIFYLSFHDIVNAPFQLFKTDNVVPDILKGTILLIVFVCTFISLVWLREQIIVGGPQHFLNFENDEDGADENGDEDDEDEEDEEDDSDNDGVEGDDGDNEDDEEDDDDDDEDDDDDNDDVANENENDQYNNIGNQPNVNRNEVGRVDGEAEDDGETSGSSSDGVPEIFEEISDGPPERVLYIDNDEFLNHREAVARAHSGALAYEERRRDIYEARHGFRPRMPDINLYDDMRDDENEIVENEPNEEPPVEDPPQLLEEAAPILPRQPLRARLRRNRRQRQNVNNDPDQAAAGGDQDDNWREWDRFGDELTWQRLLGLDGSLIFLEHVFWVISLNTLFTVTFAYVPYRFGSWMLATVGLYSKITYFPSIVSMIFGYIQVAVVTFIAHQLMRILKMKLMYRFLGVMFLIIKVFLLVFLEIGFFPVMCGCWMDVCTLPLFNVTLSQRVATFASAPFMSIFLHWMVGMVYVFYSASFVILLREILRPGVLWFMRNLNDPDFNPIQEMIDLPFTRHFRRLVVSTTLFFSTIMLIFYIPLNVINVILPTLLPYNVSMSAETPLSEISLELLILQVVMPAILEHANGRGFIKYGVRLWCKVIGTALDLDQYLLSDNNNNNNQNNNNDNRPENVLGNAGAAGGAGAGAGVGGGLAAEHQALLLLREPRAYEPYNRPSLFAVRIAILLVLMSATTTLCSVVVFIIPVSIGRYFIYIVTGQGNVHDMYTVSLGLYAAWLVGKFGAIAIKFIRGGPHLFKRAVIHYSYLGIRLMLVAIPIVFVLPFLMGTYFQLVFFAPMRLGYQQSALMFPYQDWAMGVVQMKIFAVVAVMGPDWWLKTELDLLVQRGIENFAALHVFVRIVVPCILYLSTFIAFPVLVVKTYALISGADPEWTMLLLRFSYPAFLFITSAVVFIKWQIAKFAELAEKIKNDRYLVGTQLVNYEKNGVRATQS</sequence>
<feature type="compositionally biased region" description="Polar residues" evidence="15">
    <location>
        <begin position="1074"/>
        <end position="1084"/>
    </location>
</feature>
<dbReference type="InterPro" id="IPR013953">
    <property type="entry name" value="FACT_SPT16_M"/>
</dbReference>
<dbReference type="Gene3D" id="3.30.40.10">
    <property type="entry name" value="Zinc/RING finger domain, C3HC4 (zinc finger)"/>
    <property type="match status" value="1"/>
</dbReference>
<keyword evidence="8 14" id="KW-0805">Transcription regulation</keyword>
<keyword evidence="10 14" id="KW-0804">Transcription</keyword>
<keyword evidence="9" id="KW-0175">Coiled coil</keyword>
<comment type="similarity">
    <text evidence="1 14">Belongs to the peptidase M24 family. SPT16 subfamily.</text>
</comment>
<dbReference type="InterPro" id="IPR033825">
    <property type="entry name" value="Spt16_M24"/>
</dbReference>
<dbReference type="Pfam" id="PF12906">
    <property type="entry name" value="RINGv"/>
    <property type="match status" value="1"/>
</dbReference>
<dbReference type="InterPro" id="IPR036005">
    <property type="entry name" value="Creatinase/aminopeptidase-like"/>
</dbReference>
<evidence type="ECO:0000313" key="18">
    <source>
        <dbReference type="EMBL" id="ULU11980.1"/>
    </source>
</evidence>
<feature type="compositionally biased region" description="Basic and acidic residues" evidence="15">
    <location>
        <begin position="433"/>
        <end position="448"/>
    </location>
</feature>
<dbReference type="PANTHER" id="PTHR13980:SF15">
    <property type="entry name" value="FACT COMPLEX SUBUNIT SPT16"/>
    <property type="match status" value="1"/>
</dbReference>
<feature type="domain" description="RING-CH-type" evidence="17">
    <location>
        <begin position="1098"/>
        <end position="1156"/>
    </location>
</feature>
<dbReference type="Pfam" id="PF00557">
    <property type="entry name" value="Peptidase_M24"/>
    <property type="match status" value="1"/>
</dbReference>
<dbReference type="PROSITE" id="PS51292">
    <property type="entry name" value="ZF_RING_CH"/>
    <property type="match status" value="1"/>
</dbReference>
<feature type="transmembrane region" description="Helical" evidence="16">
    <location>
        <begin position="1172"/>
        <end position="1190"/>
    </location>
</feature>
<feature type="compositionally biased region" description="Acidic residues" evidence="15">
    <location>
        <begin position="959"/>
        <end position="983"/>
    </location>
</feature>
<evidence type="ECO:0000259" key="17">
    <source>
        <dbReference type="PROSITE" id="PS51292"/>
    </source>
</evidence>
<keyword evidence="6" id="KW-0863">Zinc-finger</keyword>
<keyword evidence="16" id="KW-0812">Transmembrane</keyword>
<keyword evidence="16" id="KW-0472">Membrane</keyword>
<reference evidence="18 19" key="1">
    <citation type="submission" date="2022-05" db="EMBL/GenBank/DDBJ databases">
        <title>Chromosome-level reference genomes for two strains of Caenorhabditis briggsae: an improved platform for comparative genomics.</title>
        <authorList>
            <person name="Stevens L."/>
            <person name="Andersen E.C."/>
        </authorList>
    </citation>
    <scope>NUCLEOTIDE SEQUENCE [LARGE SCALE GENOMIC DNA]</scope>
    <source>
        <strain evidence="18">QX1410_ONT</strain>
        <tissue evidence="18">Whole-organism</tissue>
    </source>
</reference>
<evidence type="ECO:0000256" key="5">
    <source>
        <dbReference type="ARBA" id="ARBA00022763"/>
    </source>
</evidence>
<dbReference type="Gene3D" id="3.90.230.10">
    <property type="entry name" value="Creatinase/methionine aminopeptidase superfamily"/>
    <property type="match status" value="1"/>
</dbReference>
<dbReference type="Gene3D" id="2.30.29.210">
    <property type="entry name" value="FACT complex subunit Spt16p/Cdc68p"/>
    <property type="match status" value="1"/>
</dbReference>
<feature type="region of interest" description="Disordered" evidence="15">
    <location>
        <begin position="1271"/>
        <end position="1383"/>
    </location>
</feature>
<evidence type="ECO:0000256" key="16">
    <source>
        <dbReference type="SAM" id="Phobius"/>
    </source>
</evidence>
<feature type="transmembrane region" description="Helical" evidence="16">
    <location>
        <begin position="2057"/>
        <end position="2080"/>
    </location>
</feature>
<feature type="compositionally biased region" description="Basic and acidic residues" evidence="15">
    <location>
        <begin position="493"/>
        <end position="503"/>
    </location>
</feature>
<dbReference type="GO" id="GO:0035101">
    <property type="term" value="C:FACT complex"/>
    <property type="evidence" value="ECO:0007669"/>
    <property type="project" value="UniProtKB-UniRule"/>
</dbReference>
<dbReference type="Pfam" id="PF24824">
    <property type="entry name" value="PH_SPT16"/>
    <property type="match status" value="1"/>
</dbReference>
<evidence type="ECO:0000256" key="7">
    <source>
        <dbReference type="ARBA" id="ARBA00022833"/>
    </source>
</evidence>
<dbReference type="SMART" id="SM00744">
    <property type="entry name" value="RINGv"/>
    <property type="match status" value="1"/>
</dbReference>
<feature type="transmembrane region" description="Helical" evidence="16">
    <location>
        <begin position="2100"/>
        <end position="2119"/>
    </location>
</feature>
<dbReference type="SMART" id="SM01287">
    <property type="entry name" value="Rtt106"/>
    <property type="match status" value="1"/>
</dbReference>
<keyword evidence="16" id="KW-1133">Transmembrane helix</keyword>
<comment type="subunit">
    <text evidence="13">Component of the FACT complex, a stable heterodimer of spt-16 and hmg-3 or hmg-4.</text>
</comment>
<feature type="region of interest" description="Disordered" evidence="15">
    <location>
        <begin position="1484"/>
        <end position="1509"/>
    </location>
</feature>
<dbReference type="InterPro" id="IPR029149">
    <property type="entry name" value="Creatin/AminoP/Spt16_N"/>
</dbReference>
<dbReference type="InterPro" id="IPR016024">
    <property type="entry name" value="ARM-type_fold"/>
</dbReference>
<evidence type="ECO:0000256" key="4">
    <source>
        <dbReference type="ARBA" id="ARBA00022723"/>
    </source>
</evidence>
<dbReference type="GO" id="GO:0008270">
    <property type="term" value="F:zinc ion binding"/>
    <property type="evidence" value="ECO:0007669"/>
    <property type="project" value="UniProtKB-KW"/>
</dbReference>
<comment type="subcellular location">
    <subcellularLocation>
        <location evidence="14">Nucleus</location>
    </subcellularLocation>
    <subcellularLocation>
        <location evidence="14">Chromosome</location>
    </subcellularLocation>
</comment>
<evidence type="ECO:0000313" key="19">
    <source>
        <dbReference type="Proteomes" id="UP000827892"/>
    </source>
</evidence>
<dbReference type="InterPro" id="IPR013719">
    <property type="entry name" value="RTT106/SPT16-like_middle_dom"/>
</dbReference>
<proteinExistence type="inferred from homology"/>
<dbReference type="FunFam" id="3.30.40.10:FF:000287">
    <property type="entry name" value="RING finger membrane protein"/>
    <property type="match status" value="1"/>
</dbReference>
<dbReference type="Gene3D" id="2.30.29.150">
    <property type="match status" value="1"/>
</dbReference>
<feature type="region of interest" description="Disordered" evidence="15">
    <location>
        <begin position="433"/>
        <end position="511"/>
    </location>
</feature>
<evidence type="ECO:0000256" key="12">
    <source>
        <dbReference type="ARBA" id="ARBA00023242"/>
    </source>
</evidence>
<feature type="transmembrane region" description="Helical" evidence="16">
    <location>
        <begin position="1930"/>
        <end position="1951"/>
    </location>
</feature>
<dbReference type="FunFam" id="2.30.29.30:FF:000017">
    <property type="entry name" value="FACT complex subunit SPT16"/>
    <property type="match status" value="1"/>
</dbReference>
<dbReference type="SUPFAM" id="SSF48371">
    <property type="entry name" value="ARM repeat"/>
    <property type="match status" value="1"/>
</dbReference>
<dbReference type="GO" id="GO:0006260">
    <property type="term" value="P:DNA replication"/>
    <property type="evidence" value="ECO:0007669"/>
    <property type="project" value="UniProtKB-KW"/>
</dbReference>